<organism evidence="2 3">
    <name type="scientific">Holothuria leucospilota</name>
    <name type="common">Black long sea cucumber</name>
    <name type="synonym">Mertensiothuria leucospilota</name>
    <dbReference type="NCBI Taxonomy" id="206669"/>
    <lineage>
        <taxon>Eukaryota</taxon>
        <taxon>Metazoa</taxon>
        <taxon>Echinodermata</taxon>
        <taxon>Eleutherozoa</taxon>
        <taxon>Echinozoa</taxon>
        <taxon>Holothuroidea</taxon>
        <taxon>Aspidochirotacea</taxon>
        <taxon>Aspidochirotida</taxon>
        <taxon>Holothuriidae</taxon>
        <taxon>Holothuria</taxon>
    </lineage>
</organism>
<feature type="transmembrane region" description="Helical" evidence="1">
    <location>
        <begin position="21"/>
        <end position="37"/>
    </location>
</feature>
<reference evidence="2" key="1">
    <citation type="submission" date="2021-10" db="EMBL/GenBank/DDBJ databases">
        <title>Tropical sea cucumber genome reveals ecological adaptation and Cuvierian tubules defense mechanism.</title>
        <authorList>
            <person name="Chen T."/>
        </authorList>
    </citation>
    <scope>NUCLEOTIDE SEQUENCE</scope>
    <source>
        <strain evidence="2">Nanhai2018</strain>
        <tissue evidence="2">Muscle</tissue>
    </source>
</reference>
<keyword evidence="3" id="KW-1185">Reference proteome</keyword>
<evidence type="ECO:0000256" key="1">
    <source>
        <dbReference type="SAM" id="Phobius"/>
    </source>
</evidence>
<accession>A0A9Q0YCI7</accession>
<dbReference type="Proteomes" id="UP001152320">
    <property type="component" value="Unassembled WGS sequence"/>
</dbReference>
<name>A0A9Q0YCI7_HOLLE</name>
<dbReference type="OrthoDB" id="5978526at2759"/>
<evidence type="ECO:0000313" key="3">
    <source>
        <dbReference type="Proteomes" id="UP001152320"/>
    </source>
</evidence>
<keyword evidence="1" id="KW-1133">Transmembrane helix</keyword>
<dbReference type="EMBL" id="JAIZAY010000154">
    <property type="protein sequence ID" value="KAJ8018885.1"/>
    <property type="molecule type" value="Genomic_DNA"/>
</dbReference>
<dbReference type="AlphaFoldDB" id="A0A9Q0YCI7"/>
<dbReference type="PANTHER" id="PTHR34615">
    <property type="entry name" value="PX DOMAIN-CONTAINING PROTEIN"/>
    <property type="match status" value="1"/>
</dbReference>
<proteinExistence type="predicted"/>
<keyword evidence="1" id="KW-0812">Transmembrane</keyword>
<dbReference type="PANTHER" id="PTHR34615:SF1">
    <property type="entry name" value="PX DOMAIN-CONTAINING PROTEIN"/>
    <property type="match status" value="1"/>
</dbReference>
<evidence type="ECO:0000313" key="2">
    <source>
        <dbReference type="EMBL" id="KAJ8018885.1"/>
    </source>
</evidence>
<sequence>MQINISHRKDTKENAAKGLKVFYSLFFFFFFNFFSRFRKDDIYNLKEVLQIPAQITCKNGSKVPGLEGLCVLLARFAYPCRYGDLIKMLGRSVPQLCLVTSFMIDFVCDNFAHLLSTFRSTVGCPQSKPRLCCCSGGEKGDSSSELLGLRGWNSRELYVAPREKHQRVVLQWPQNASTRSK</sequence>
<keyword evidence="1" id="KW-0472">Membrane</keyword>
<comment type="caution">
    <text evidence="2">The sequence shown here is derived from an EMBL/GenBank/DDBJ whole genome shotgun (WGS) entry which is preliminary data.</text>
</comment>
<protein>
    <submittedName>
        <fullName evidence="2">Uncharacterized protein</fullName>
    </submittedName>
</protein>
<gene>
    <name evidence="2" type="ORF">HOLleu_42879</name>
</gene>